<keyword evidence="2" id="KW-0472">Membrane</keyword>
<feature type="transmembrane region" description="Helical" evidence="2">
    <location>
        <begin position="128"/>
        <end position="146"/>
    </location>
</feature>
<feature type="coiled-coil region" evidence="1">
    <location>
        <begin position="158"/>
        <end position="210"/>
    </location>
</feature>
<proteinExistence type="predicted"/>
<evidence type="ECO:0000259" key="3">
    <source>
        <dbReference type="SMART" id="SM00850"/>
    </source>
</evidence>
<feature type="transmembrane region" description="Helical" evidence="2">
    <location>
        <begin position="91"/>
        <end position="113"/>
    </location>
</feature>
<evidence type="ECO:0000256" key="1">
    <source>
        <dbReference type="SAM" id="Coils"/>
    </source>
</evidence>
<keyword evidence="2" id="KW-1133">Transmembrane helix</keyword>
<keyword evidence="2" id="KW-0812">Transmembrane</keyword>
<feature type="transmembrane region" description="Helical" evidence="2">
    <location>
        <begin position="12"/>
        <end position="32"/>
    </location>
</feature>
<dbReference type="GO" id="GO:0003677">
    <property type="term" value="F:DNA binding"/>
    <property type="evidence" value="ECO:0007669"/>
    <property type="project" value="InterPro"/>
</dbReference>
<feature type="domain" description="HTH LytTR-type" evidence="3">
    <location>
        <begin position="229"/>
        <end position="335"/>
    </location>
</feature>
<dbReference type="AlphaFoldDB" id="A0A4U0GRD4"/>
<keyword evidence="5" id="KW-1185">Reference proteome</keyword>
<evidence type="ECO:0000313" key="4">
    <source>
        <dbReference type="EMBL" id="TJY61521.1"/>
    </source>
</evidence>
<keyword evidence="1" id="KW-0175">Coiled coil</keyword>
<name>A0A4U0GRD4_9SPHI</name>
<dbReference type="SMART" id="SM00850">
    <property type="entry name" value="LytTR"/>
    <property type="match status" value="1"/>
</dbReference>
<dbReference type="Proteomes" id="UP000309872">
    <property type="component" value="Unassembled WGS sequence"/>
</dbReference>
<dbReference type="OrthoDB" id="697721at2"/>
<gene>
    <name evidence="4" type="ORF">FAZ19_21740</name>
</gene>
<evidence type="ECO:0000256" key="2">
    <source>
        <dbReference type="SAM" id="Phobius"/>
    </source>
</evidence>
<accession>A0A4U0GRD4</accession>
<dbReference type="InterPro" id="IPR007492">
    <property type="entry name" value="LytTR_DNA-bd_dom"/>
</dbReference>
<reference evidence="4 5" key="1">
    <citation type="submission" date="2019-04" db="EMBL/GenBank/DDBJ databases">
        <title>Sphingobacterium olei sp. nov., isolated from oil-contaminated soil.</title>
        <authorList>
            <person name="Liu B."/>
        </authorList>
    </citation>
    <scope>NUCLEOTIDE SEQUENCE [LARGE SCALE GENOMIC DNA]</scope>
    <source>
        <strain evidence="4 5">Y3L14</strain>
    </source>
</reference>
<feature type="transmembrane region" description="Helical" evidence="2">
    <location>
        <begin position="52"/>
        <end position="71"/>
    </location>
</feature>
<organism evidence="4 5">
    <name type="scientific">Sphingobacterium alkalisoli</name>
    <dbReference type="NCBI Taxonomy" id="1874115"/>
    <lineage>
        <taxon>Bacteria</taxon>
        <taxon>Pseudomonadati</taxon>
        <taxon>Bacteroidota</taxon>
        <taxon>Sphingobacteriia</taxon>
        <taxon>Sphingobacteriales</taxon>
        <taxon>Sphingobacteriaceae</taxon>
        <taxon>Sphingobacterium</taxon>
    </lineage>
</organism>
<dbReference type="EMBL" id="SUKA01000009">
    <property type="protein sequence ID" value="TJY61521.1"/>
    <property type="molecule type" value="Genomic_DNA"/>
</dbReference>
<sequence>MRNLFAGIFRSSYGLPSRLAIQTGLSAFIITFYTTEGSLLDSFTSMDHFSTLLMTIVLMFLLFLLMGHLSLRLDREMDWIQHETSRTLYQIGLGILTLGFIAFQTVCLVYWYFLDIDLWNSAYLERDFVVMMCCVICVNIYHYALYWREENKRNKHTIDTLTQQLENSSLREVELRQNLSTSDAKSVELHRQMGENNRQWEKKLEVLTKQVGDGLQLWQDMQKKLFSPDLEHPVHPSRVVQFYLSDLDKEYKYVHMLLRDGTDVVVANKESLAELEKKFPYLFIRLGRGPLVNRFEIADIKRLSAKKYAVSLMLEGSEPIVISAERYEELRNDLLLQRPSTA</sequence>
<dbReference type="RefSeq" id="WP_136822875.1">
    <property type="nucleotide sequence ID" value="NZ_BMJX01000009.1"/>
</dbReference>
<comment type="caution">
    <text evidence="4">The sequence shown here is derived from an EMBL/GenBank/DDBJ whole genome shotgun (WGS) entry which is preliminary data.</text>
</comment>
<dbReference type="Pfam" id="PF04397">
    <property type="entry name" value="LytTR"/>
    <property type="match status" value="1"/>
</dbReference>
<evidence type="ECO:0000313" key="5">
    <source>
        <dbReference type="Proteomes" id="UP000309872"/>
    </source>
</evidence>
<protein>
    <recommendedName>
        <fullName evidence="3">HTH LytTR-type domain-containing protein</fullName>
    </recommendedName>
</protein>